<dbReference type="EnsemblFungi" id="PTTG_01464-t43_1">
    <property type="protein sequence ID" value="PTTG_01464-t43_1-p1"/>
    <property type="gene ID" value="PTTG_01464"/>
</dbReference>
<dbReference type="AlphaFoldDB" id="A0A0C4EL31"/>
<feature type="region of interest" description="Disordered" evidence="1">
    <location>
        <begin position="38"/>
        <end position="69"/>
    </location>
</feature>
<protein>
    <submittedName>
        <fullName evidence="2 3">Uncharacterized protein</fullName>
    </submittedName>
</protein>
<reference evidence="2" key="2">
    <citation type="submission" date="2016-05" db="EMBL/GenBank/DDBJ databases">
        <title>Comparative analysis highlights variable genome content of wheat rusts and divergence of the mating loci.</title>
        <authorList>
            <person name="Cuomo C.A."/>
            <person name="Bakkeren G."/>
            <person name="Szabo L."/>
            <person name="Khalil H."/>
            <person name="Joly D."/>
            <person name="Goldberg J."/>
            <person name="Young S."/>
            <person name="Zeng Q."/>
            <person name="Fellers J."/>
        </authorList>
    </citation>
    <scope>NUCLEOTIDE SEQUENCE [LARGE SCALE GENOMIC DNA]</scope>
    <source>
        <strain evidence="2">1-1 BBBD Race 1</strain>
    </source>
</reference>
<sequence length="113" mass="12204">MSTRQSNTDPLLPLQDPEQLSQEIRRCARIEAALAAPTPISVPSPNIPNTNSMQNPPPNPQCSVGDQTEPVEMSNNDLIQAILVLQRNTAKQLLAAQEAAQARAELKVVQAQA</sequence>
<evidence type="ECO:0000313" key="3">
    <source>
        <dbReference type="EnsemblFungi" id="PTTG_01464-t43_1-p1"/>
    </source>
</evidence>
<accession>A0A0C4EL31</accession>
<gene>
    <name evidence="2" type="ORF">PTTG_01464</name>
</gene>
<organism evidence="2">
    <name type="scientific">Puccinia triticina (isolate 1-1 / race 1 (BBBD))</name>
    <name type="common">Brown leaf rust fungus</name>
    <dbReference type="NCBI Taxonomy" id="630390"/>
    <lineage>
        <taxon>Eukaryota</taxon>
        <taxon>Fungi</taxon>
        <taxon>Dikarya</taxon>
        <taxon>Basidiomycota</taxon>
        <taxon>Pucciniomycotina</taxon>
        <taxon>Pucciniomycetes</taxon>
        <taxon>Pucciniales</taxon>
        <taxon>Pucciniaceae</taxon>
        <taxon>Puccinia</taxon>
    </lineage>
</organism>
<evidence type="ECO:0000313" key="4">
    <source>
        <dbReference type="Proteomes" id="UP000005240"/>
    </source>
</evidence>
<reference evidence="3 4" key="3">
    <citation type="journal article" date="2017" name="G3 (Bethesda)">
        <title>Comparative analysis highlights variable genome content of wheat rusts and divergence of the mating loci.</title>
        <authorList>
            <person name="Cuomo C.A."/>
            <person name="Bakkeren G."/>
            <person name="Khalil H.B."/>
            <person name="Panwar V."/>
            <person name="Joly D."/>
            <person name="Linning R."/>
            <person name="Sakthikumar S."/>
            <person name="Song X."/>
            <person name="Adiconis X."/>
            <person name="Fan L."/>
            <person name="Goldberg J.M."/>
            <person name="Levin J.Z."/>
            <person name="Young S."/>
            <person name="Zeng Q."/>
            <person name="Anikster Y."/>
            <person name="Bruce M."/>
            <person name="Wang M."/>
            <person name="Yin C."/>
            <person name="McCallum B."/>
            <person name="Szabo L.J."/>
            <person name="Hulbert S."/>
            <person name="Chen X."/>
            <person name="Fellers J.P."/>
        </authorList>
    </citation>
    <scope>NUCLEOTIDE SEQUENCE</scope>
    <source>
        <strain evidence="3">isolate 1-1 / race 1 (BBBD)</strain>
        <strain evidence="4">Isolate 1-1 / race 1 (BBBD)</strain>
    </source>
</reference>
<dbReference type="VEuPathDB" id="FungiDB:PTTG_01464"/>
<reference evidence="2" key="1">
    <citation type="submission" date="2009-11" db="EMBL/GenBank/DDBJ databases">
        <authorList>
            <consortium name="The Broad Institute Genome Sequencing Platform"/>
            <person name="Ward D."/>
            <person name="Feldgarden M."/>
            <person name="Earl A."/>
            <person name="Young S.K."/>
            <person name="Zeng Q."/>
            <person name="Koehrsen M."/>
            <person name="Alvarado L."/>
            <person name="Berlin A."/>
            <person name="Bochicchio J."/>
            <person name="Borenstein D."/>
            <person name="Chapman S.B."/>
            <person name="Chen Z."/>
            <person name="Engels R."/>
            <person name="Freedman E."/>
            <person name="Gellesch M."/>
            <person name="Goldberg J."/>
            <person name="Griggs A."/>
            <person name="Gujja S."/>
            <person name="Heilman E."/>
            <person name="Heiman D."/>
            <person name="Hepburn T."/>
            <person name="Howarth C."/>
            <person name="Jen D."/>
            <person name="Larson L."/>
            <person name="Lewis B."/>
            <person name="Mehta T."/>
            <person name="Park D."/>
            <person name="Pearson M."/>
            <person name="Roberts A."/>
            <person name="Saif S."/>
            <person name="Shea T."/>
            <person name="Shenoy N."/>
            <person name="Sisk P."/>
            <person name="Stolte C."/>
            <person name="Sykes S."/>
            <person name="Thomson T."/>
            <person name="Walk T."/>
            <person name="White J."/>
            <person name="Yandava C."/>
            <person name="Izard J."/>
            <person name="Baranova O.V."/>
            <person name="Blanton J.M."/>
            <person name="Tanner A.C."/>
            <person name="Dewhirst F.E."/>
            <person name="Haas B."/>
            <person name="Nusbaum C."/>
            <person name="Birren B."/>
        </authorList>
    </citation>
    <scope>NUCLEOTIDE SEQUENCE [LARGE SCALE GENOMIC DNA]</scope>
    <source>
        <strain evidence="2">1-1 BBBD Race 1</strain>
    </source>
</reference>
<dbReference type="EMBL" id="ADAS02000001">
    <property type="protein sequence ID" value="OAV99906.1"/>
    <property type="molecule type" value="Genomic_DNA"/>
</dbReference>
<proteinExistence type="predicted"/>
<name>A0A0C4EL31_PUCT1</name>
<reference evidence="3" key="4">
    <citation type="submission" date="2025-05" db="UniProtKB">
        <authorList>
            <consortium name="EnsemblFungi"/>
        </authorList>
    </citation>
    <scope>IDENTIFICATION</scope>
    <source>
        <strain evidence="3">isolate 1-1 / race 1 (BBBD)</strain>
    </source>
</reference>
<evidence type="ECO:0000256" key="1">
    <source>
        <dbReference type="SAM" id="MobiDB-lite"/>
    </source>
</evidence>
<keyword evidence="4" id="KW-1185">Reference proteome</keyword>
<dbReference type="Proteomes" id="UP000005240">
    <property type="component" value="Unassembled WGS sequence"/>
</dbReference>
<evidence type="ECO:0000313" key="2">
    <source>
        <dbReference type="EMBL" id="OAV99906.1"/>
    </source>
</evidence>